<dbReference type="Gene3D" id="3.50.50.60">
    <property type="entry name" value="FAD/NAD(P)-binding domain"/>
    <property type="match status" value="1"/>
</dbReference>
<dbReference type="Pfam" id="PF16350">
    <property type="entry name" value="FAO_M"/>
    <property type="match status" value="1"/>
</dbReference>
<dbReference type="PANTHER" id="PTHR43757">
    <property type="entry name" value="AMINOMETHYLTRANSFERASE"/>
    <property type="match status" value="1"/>
</dbReference>
<dbReference type="SUPFAM" id="SSF51905">
    <property type="entry name" value="FAD/NAD(P)-binding domain"/>
    <property type="match status" value="1"/>
</dbReference>
<sequence length="848" mass="93729">MDVIPQIRRVVIIGAGIVGTNLADELVSRGWTDITVIDQGPLFMPGGSTSHAPGLVFQINNSKTMTLFAKYTVEKFLSLENDGKPCFSQVGGLEIATSTQRLEELKRKQGLAWSWGIEAELIAREKCLELFPLLNPNLVMGGLHIPSDGLAHAASAVQSLIARTQKAGVRYKVSTLVTGIERSGHSVTGVITGATTVPADIVICCAGFWGAEIGAMAGTSIPLLPMAHQYAKTTAVSADSYGDLCTARAGLPILRCQDQNLYFRQHGEQYGIGYYGHRPMPVLPSCLSPPSNDVTESNMPSRLDFTPEDFEPAWKLSQELLPALKQSQIEDGFNGVFSFTPDGGPLVGQSPDLDGFYVAEAVWVTHSAGVARALAEVLTVGKSHIDLSGCELVRFEGVQLTPQYVVETCQQNFVDIYNIVHPLQPRESPRHLRVSPFYVRQKDLGASFMEAGAWERPHWFEANRKLLAELPPEWQPVERDAWSKRYFSNIAAAEAWKTRTSVAMYDMTPIRRLEVTGPGAVSLLDRVTTSDIMSRSPGAVTYTLHLDDKGGIRSDLTVARIDDELFQIGVNGMVDLTYFSREARIQTKNAPELAVHIRDVTGGTCCIGLWGPFARDVMSHVSPDDFSDTELPYFRVKKASVSGVPVTVVRLSYVGELGWEIHASAESGLRLWDVLWQAGQKHGIIAAGYSAFNSLRLENGFRIWGHDMTTEHDPYEAGLDFAIKFDKKSPFVGQRAIQNRKKEMTRRRLRCLTVDDGRSMVLGKEPVFVNGKPEGYITSAAFGFTVNQPVAYAYLPVTVREGDKVELEYFGRRIIATVRTDPLYGPDMKRLRPQSKLQTAAKMYRYRL</sequence>
<evidence type="ECO:0000259" key="4">
    <source>
        <dbReference type="Pfam" id="PF08669"/>
    </source>
</evidence>
<dbReference type="OrthoDB" id="498204at2759"/>
<proteinExistence type="inferred from homology"/>
<evidence type="ECO:0000259" key="5">
    <source>
        <dbReference type="Pfam" id="PF16350"/>
    </source>
</evidence>
<comment type="similarity">
    <text evidence="1">Belongs to the GcvT family.</text>
</comment>
<dbReference type="Pfam" id="PF08669">
    <property type="entry name" value="GCV_T_C"/>
    <property type="match status" value="1"/>
</dbReference>
<evidence type="ECO:0000313" key="6">
    <source>
        <dbReference type="EMBL" id="KAG5972541.1"/>
    </source>
</evidence>
<dbReference type="SUPFAM" id="SSF54373">
    <property type="entry name" value="FAD-linked reductases, C-terminal domain"/>
    <property type="match status" value="1"/>
</dbReference>
<evidence type="ECO:0000313" key="7">
    <source>
        <dbReference type="Proteomes" id="UP000784919"/>
    </source>
</evidence>
<dbReference type="InterPro" id="IPR028896">
    <property type="entry name" value="GcvT/YgfZ/DmdA"/>
</dbReference>
<dbReference type="InterPro" id="IPR029043">
    <property type="entry name" value="GcvT/YgfZ_C"/>
</dbReference>
<dbReference type="GO" id="GO:0005739">
    <property type="term" value="C:mitochondrion"/>
    <property type="evidence" value="ECO:0007669"/>
    <property type="project" value="TreeGrafter"/>
</dbReference>
<evidence type="ECO:0000259" key="2">
    <source>
        <dbReference type="Pfam" id="PF01266"/>
    </source>
</evidence>
<dbReference type="Proteomes" id="UP000784919">
    <property type="component" value="Unassembled WGS sequence"/>
</dbReference>
<dbReference type="InterPro" id="IPR032503">
    <property type="entry name" value="FAO_M"/>
</dbReference>
<dbReference type="EMBL" id="SRPS01000044">
    <property type="protein sequence ID" value="KAG5972541.1"/>
    <property type="molecule type" value="Genomic_DNA"/>
</dbReference>
<dbReference type="Gene3D" id="3.30.9.10">
    <property type="entry name" value="D-Amino Acid Oxidase, subunit A, domain 2"/>
    <property type="match status" value="1"/>
</dbReference>
<gene>
    <name evidence="6" type="ORF">E4U56_005869</name>
</gene>
<dbReference type="Gene3D" id="2.40.30.110">
    <property type="entry name" value="Aminomethyltransferase beta-barrel domains"/>
    <property type="match status" value="1"/>
</dbReference>
<reference evidence="6" key="1">
    <citation type="journal article" date="2020" name="bioRxiv">
        <title>Whole genome comparisons of ergot fungi reveals the divergence and evolution of species within the genus Claviceps are the result of varying mechanisms driving genome evolution and host range expansion.</title>
        <authorList>
            <person name="Wyka S.A."/>
            <person name="Mondo S.J."/>
            <person name="Liu M."/>
            <person name="Dettman J."/>
            <person name="Nalam V."/>
            <person name="Broders K.D."/>
        </authorList>
    </citation>
    <scope>NUCLEOTIDE SEQUENCE</scope>
    <source>
        <strain evidence="6">CCC 1102</strain>
    </source>
</reference>
<dbReference type="InterPro" id="IPR006222">
    <property type="entry name" value="GCVT_N"/>
</dbReference>
<dbReference type="Pfam" id="PF01571">
    <property type="entry name" value="GCV_T"/>
    <property type="match status" value="1"/>
</dbReference>
<feature type="domain" description="FAD dependent oxidoreductase" evidence="2">
    <location>
        <begin position="9"/>
        <end position="376"/>
    </location>
</feature>
<protein>
    <recommendedName>
        <fullName evidence="8">Dimethylglycine oxidase</fullName>
    </recommendedName>
</protein>
<dbReference type="InterPro" id="IPR036188">
    <property type="entry name" value="FAD/NAD-bd_sf"/>
</dbReference>
<evidence type="ECO:0008006" key="8">
    <source>
        <dbReference type="Google" id="ProtNLM"/>
    </source>
</evidence>
<dbReference type="InterPro" id="IPR013977">
    <property type="entry name" value="GcvT_C"/>
</dbReference>
<dbReference type="Pfam" id="PF01266">
    <property type="entry name" value="DAO"/>
    <property type="match status" value="1"/>
</dbReference>
<dbReference type="InterPro" id="IPR027266">
    <property type="entry name" value="TrmE/GcvT-like"/>
</dbReference>
<dbReference type="SUPFAM" id="SSF101790">
    <property type="entry name" value="Aminomethyltransferase beta-barrel domain"/>
    <property type="match status" value="1"/>
</dbReference>
<feature type="domain" description="GCVT N-terminal" evidence="3">
    <location>
        <begin position="438"/>
        <end position="727"/>
    </location>
</feature>
<dbReference type="AlphaFoldDB" id="A0A9P7MWL0"/>
<feature type="domain" description="FAD dependent oxidoreductase central" evidence="5">
    <location>
        <begin position="381"/>
        <end position="435"/>
    </location>
</feature>
<name>A0A9P7MWL0_9HYPO</name>
<evidence type="ECO:0000259" key="3">
    <source>
        <dbReference type="Pfam" id="PF01571"/>
    </source>
</evidence>
<feature type="domain" description="Aminomethyltransferase C-terminal" evidence="4">
    <location>
        <begin position="747"/>
        <end position="824"/>
    </location>
</feature>
<evidence type="ECO:0000256" key="1">
    <source>
        <dbReference type="ARBA" id="ARBA00008609"/>
    </source>
</evidence>
<dbReference type="InterPro" id="IPR006076">
    <property type="entry name" value="FAD-dep_OxRdtase"/>
</dbReference>
<dbReference type="PANTHER" id="PTHR43757:SF11">
    <property type="entry name" value="SARCOSINE DEHYDROGENASE"/>
    <property type="match status" value="1"/>
</dbReference>
<dbReference type="SUPFAM" id="SSF103025">
    <property type="entry name" value="Folate-binding domain"/>
    <property type="match status" value="1"/>
</dbReference>
<comment type="caution">
    <text evidence="6">The sequence shown here is derived from an EMBL/GenBank/DDBJ whole genome shotgun (WGS) entry which is preliminary data.</text>
</comment>
<organism evidence="6 7">
    <name type="scientific">Claviceps arundinis</name>
    <dbReference type="NCBI Taxonomy" id="1623583"/>
    <lineage>
        <taxon>Eukaryota</taxon>
        <taxon>Fungi</taxon>
        <taxon>Dikarya</taxon>
        <taxon>Ascomycota</taxon>
        <taxon>Pezizomycotina</taxon>
        <taxon>Sordariomycetes</taxon>
        <taxon>Hypocreomycetidae</taxon>
        <taxon>Hypocreales</taxon>
        <taxon>Clavicipitaceae</taxon>
        <taxon>Claviceps</taxon>
    </lineage>
</organism>
<dbReference type="Gene3D" id="3.30.70.1400">
    <property type="entry name" value="Aminomethyltransferase beta-barrel domains"/>
    <property type="match status" value="1"/>
</dbReference>
<dbReference type="Gene3D" id="3.30.1360.120">
    <property type="entry name" value="Probable tRNA modification gtpase trme, domain 1"/>
    <property type="match status" value="1"/>
</dbReference>
<accession>A0A9P7MWL0</accession>